<name>A0A4W3H1J4_CALMI</name>
<dbReference type="Ensembl" id="ENSCMIT00000010863.1">
    <property type="protein sequence ID" value="ENSCMIP00000010588.1"/>
    <property type="gene ID" value="ENSCMIG00000005580.1"/>
</dbReference>
<dbReference type="GO" id="GO:0016020">
    <property type="term" value="C:membrane"/>
    <property type="evidence" value="ECO:0007669"/>
    <property type="project" value="UniProtKB-SubCell"/>
</dbReference>
<dbReference type="InParanoid" id="A0A4W3H1J4"/>
<keyword evidence="9" id="KW-1185">Reference proteome</keyword>
<dbReference type="OMA" id="RCKKANL"/>
<dbReference type="STRING" id="7868.ENSCMIP00000010588"/>
<dbReference type="AlphaFoldDB" id="A0A4W3H1J4"/>
<dbReference type="GO" id="GO:0009986">
    <property type="term" value="C:cell surface"/>
    <property type="evidence" value="ECO:0007669"/>
    <property type="project" value="TreeGrafter"/>
</dbReference>
<keyword evidence="6" id="KW-0325">Glycoprotein</keyword>
<feature type="domain" description="Stereocilin LRR" evidence="7">
    <location>
        <begin position="9"/>
        <end position="119"/>
    </location>
</feature>
<comment type="subcellular location">
    <subcellularLocation>
        <location evidence="1">Membrane</location>
    </subcellularLocation>
</comment>
<reference evidence="9" key="2">
    <citation type="journal article" date="2007" name="PLoS Biol.">
        <title>Survey sequencing and comparative analysis of the elephant shark (Callorhinchus milii) genome.</title>
        <authorList>
            <person name="Venkatesh B."/>
            <person name="Kirkness E.F."/>
            <person name="Loh Y.H."/>
            <person name="Halpern A.L."/>
            <person name="Lee A.P."/>
            <person name="Johnson J."/>
            <person name="Dandona N."/>
            <person name="Viswanathan L.D."/>
            <person name="Tay A."/>
            <person name="Venter J.C."/>
            <person name="Strausberg R.L."/>
            <person name="Brenner S."/>
        </authorList>
    </citation>
    <scope>NUCLEOTIDE SEQUENCE [LARGE SCALE GENOMIC DNA]</scope>
</reference>
<dbReference type="PANTHER" id="PTHR23412">
    <property type="entry name" value="STEREOCILIN RELATED"/>
    <property type="match status" value="1"/>
</dbReference>
<evidence type="ECO:0000256" key="1">
    <source>
        <dbReference type="ARBA" id="ARBA00004370"/>
    </source>
</evidence>
<evidence type="ECO:0000256" key="3">
    <source>
        <dbReference type="ARBA" id="ARBA00022729"/>
    </source>
</evidence>
<dbReference type="Proteomes" id="UP000314986">
    <property type="component" value="Unassembled WGS sequence"/>
</dbReference>
<dbReference type="Pfam" id="PF21058">
    <property type="entry name" value="Stereocilin"/>
    <property type="match status" value="1"/>
</dbReference>
<evidence type="ECO:0000256" key="6">
    <source>
        <dbReference type="ARBA" id="ARBA00023180"/>
    </source>
</evidence>
<proteinExistence type="inferred from homology"/>
<reference evidence="8" key="5">
    <citation type="submission" date="2025-09" db="UniProtKB">
        <authorList>
            <consortium name="Ensembl"/>
        </authorList>
    </citation>
    <scope>IDENTIFICATION</scope>
</reference>
<dbReference type="PANTHER" id="PTHR23412:SF18">
    <property type="entry name" value="OTOANCORIN"/>
    <property type="match status" value="1"/>
</dbReference>
<comment type="similarity">
    <text evidence="2">Belongs to the mesothelin family.</text>
</comment>
<dbReference type="GO" id="GO:0007160">
    <property type="term" value="P:cell-matrix adhesion"/>
    <property type="evidence" value="ECO:0007669"/>
    <property type="project" value="TreeGrafter"/>
</dbReference>
<dbReference type="InterPro" id="IPR048992">
    <property type="entry name" value="Stereocilin_LRR"/>
</dbReference>
<protein>
    <recommendedName>
        <fullName evidence="7">Stereocilin LRR domain-containing protein</fullName>
    </recommendedName>
</protein>
<dbReference type="GeneTree" id="ENSGT00950000182957"/>
<accession>A0A4W3H1J4</accession>
<organism evidence="8 9">
    <name type="scientific">Callorhinchus milii</name>
    <name type="common">Ghost shark</name>
    <dbReference type="NCBI Taxonomy" id="7868"/>
    <lineage>
        <taxon>Eukaryota</taxon>
        <taxon>Metazoa</taxon>
        <taxon>Chordata</taxon>
        <taxon>Craniata</taxon>
        <taxon>Vertebrata</taxon>
        <taxon>Chondrichthyes</taxon>
        <taxon>Holocephali</taxon>
        <taxon>Chimaeriformes</taxon>
        <taxon>Callorhinchidae</taxon>
        <taxon>Callorhinchus</taxon>
    </lineage>
</organism>
<dbReference type="InterPro" id="IPR010335">
    <property type="entry name" value="Mesothelin"/>
</dbReference>
<evidence type="ECO:0000256" key="4">
    <source>
        <dbReference type="ARBA" id="ARBA00022889"/>
    </source>
</evidence>
<dbReference type="Pfam" id="PF06060">
    <property type="entry name" value="Mesothelin"/>
    <property type="match status" value="1"/>
</dbReference>
<reference evidence="8" key="4">
    <citation type="submission" date="2025-08" db="UniProtKB">
        <authorList>
            <consortium name="Ensembl"/>
        </authorList>
    </citation>
    <scope>IDENTIFICATION</scope>
</reference>
<evidence type="ECO:0000259" key="7">
    <source>
        <dbReference type="Pfam" id="PF21058"/>
    </source>
</evidence>
<evidence type="ECO:0000256" key="5">
    <source>
        <dbReference type="ARBA" id="ARBA00023136"/>
    </source>
</evidence>
<keyword evidence="5" id="KW-0472">Membrane</keyword>
<reference evidence="9" key="3">
    <citation type="journal article" date="2014" name="Nature">
        <title>Elephant shark genome provides unique insights into gnathostome evolution.</title>
        <authorList>
            <consortium name="International Elephant Shark Genome Sequencing Consortium"/>
            <person name="Venkatesh B."/>
            <person name="Lee A.P."/>
            <person name="Ravi V."/>
            <person name="Maurya A.K."/>
            <person name="Lian M.M."/>
            <person name="Swann J.B."/>
            <person name="Ohta Y."/>
            <person name="Flajnik M.F."/>
            <person name="Sutoh Y."/>
            <person name="Kasahara M."/>
            <person name="Hoon S."/>
            <person name="Gangu V."/>
            <person name="Roy S.W."/>
            <person name="Irimia M."/>
            <person name="Korzh V."/>
            <person name="Kondrychyn I."/>
            <person name="Lim Z.W."/>
            <person name="Tay B.H."/>
            <person name="Tohari S."/>
            <person name="Kong K.W."/>
            <person name="Ho S."/>
            <person name="Lorente-Galdos B."/>
            <person name="Quilez J."/>
            <person name="Marques-Bonet T."/>
            <person name="Raney B.J."/>
            <person name="Ingham P.W."/>
            <person name="Tay A."/>
            <person name="Hillier L.W."/>
            <person name="Minx P."/>
            <person name="Boehm T."/>
            <person name="Wilson R.K."/>
            <person name="Brenner S."/>
            <person name="Warren W.C."/>
        </authorList>
    </citation>
    <scope>NUCLEOTIDE SEQUENCE [LARGE SCALE GENOMIC DNA]</scope>
</reference>
<reference evidence="9" key="1">
    <citation type="journal article" date="2006" name="Science">
        <title>Ancient noncoding elements conserved in the human genome.</title>
        <authorList>
            <person name="Venkatesh B."/>
            <person name="Kirkness E.F."/>
            <person name="Loh Y.H."/>
            <person name="Halpern A.L."/>
            <person name="Lee A.P."/>
            <person name="Johnson J."/>
            <person name="Dandona N."/>
            <person name="Viswanathan L.D."/>
            <person name="Tay A."/>
            <person name="Venter J.C."/>
            <person name="Strausberg R.L."/>
            <person name="Brenner S."/>
        </authorList>
    </citation>
    <scope>NUCLEOTIDE SEQUENCE [LARGE SCALE GENOMIC DNA]</scope>
</reference>
<evidence type="ECO:0000256" key="2">
    <source>
        <dbReference type="ARBA" id="ARBA00011016"/>
    </source>
</evidence>
<keyword evidence="4" id="KW-0130">Cell adhesion</keyword>
<dbReference type="InterPro" id="IPR026664">
    <property type="entry name" value="Stereocilin-rel"/>
</dbReference>
<evidence type="ECO:0000313" key="8">
    <source>
        <dbReference type="Ensembl" id="ENSCMIP00000010588.1"/>
    </source>
</evidence>
<keyword evidence="3" id="KW-0732">Signal</keyword>
<sequence>MFALVKSLENCSNNVQGILQRLVKDTNVETLTPEKIDKLGEALTELTVSQVSSMSNDTVNQTVLSLGKIKKWSRGQRKILIRKIKSLHDTFTAKDLKQLNSLMAGLNTMDFEKMNGSELLDTMEDKAVAESSKELESLQKRSIVNSILRSVKVSSALQKLPESLISEVPLNELQNAGDDVVTLDFLSQSKPWKTGQAIALIGHIKDKLNNTENIGKLKDAVKGIGCKLISSLKAEVVRSLARNPRAMAEQIRCSAARFFKVQKSANPDYFSSLTADKIEQLPAPYLLFEPSIDDLNLIPQALCSNVLELLSQTNITVLPRVAARRTALLGYAKDCLKMTASSLTEDQGNSLGPLVCAFSADEVKNINDAVFPEIMDQLRQCGRFEGKKKEALRNKIISIYS</sequence>
<evidence type="ECO:0000313" key="9">
    <source>
        <dbReference type="Proteomes" id="UP000314986"/>
    </source>
</evidence>